<keyword evidence="5 10" id="KW-0547">Nucleotide-binding</keyword>
<evidence type="ECO:0000256" key="10">
    <source>
        <dbReference type="RuleBase" id="RU362081"/>
    </source>
</evidence>
<evidence type="ECO:0000256" key="5">
    <source>
        <dbReference type="ARBA" id="ARBA00022741"/>
    </source>
</evidence>
<evidence type="ECO:0000256" key="4">
    <source>
        <dbReference type="ARBA" id="ARBA00022723"/>
    </source>
</evidence>
<evidence type="ECO:0000256" key="3">
    <source>
        <dbReference type="ARBA" id="ARBA00022692"/>
    </source>
</evidence>
<evidence type="ECO:0000256" key="9">
    <source>
        <dbReference type="ARBA" id="ARBA00023136"/>
    </source>
</evidence>
<dbReference type="Proteomes" id="UP000775213">
    <property type="component" value="Unassembled WGS sequence"/>
</dbReference>
<dbReference type="CDD" id="cd02079">
    <property type="entry name" value="P-type_ATPase_HM"/>
    <property type="match status" value="1"/>
</dbReference>
<dbReference type="GO" id="GO:0016020">
    <property type="term" value="C:membrane"/>
    <property type="evidence" value="ECO:0007669"/>
    <property type="project" value="UniProtKB-SubCell"/>
</dbReference>
<sequence length="922" mass="98380">MEVPAVATIPVFTFSRIVKFNTNPYFSRRLHQHPLPQCRSMSAGPSRPFGSNIDHRRYRELILFSYVGNVLRNAPSLAPESGGLACLSSLSYSTAASGGGGGGESGRGLGGGGGGSGSGEGRVMSLAVEAEEGSSAGPDVILLDVGGMSCGGCAASVKRILESQPQVSSATVNLATETAVVWAVPEGEVMHNWQKQLGMKLASQLTTCGFKSNIRDSARESWYRVFERKMDEKLQLLKQSGQDLAVSWALCAVCFLGHASHFLGSNAPSWFHAFHSTPFHLSLSLFTFAGPGRRLILDGLKSLCKGSPNMNTLVGLGALSSFAVSAVASLMPKLGWRTFFEEPIMLIAFVLLGKNLEQRAKIKATSDMTGLLNILPTMARLIVDRGLGDSPYTTEVPCSSLAVGDQIVVFPGDRIPADGMVKTGRSTVDESSFTGEPMPVTKLPGNEVTAGSINLNGRLTIEVKRPGGETAMGDIVRLVEEAQAREAPIQRLADKVAGHFTYGVMAVSAATFIFWSLFGSQLMPTAIQRSPISLALQLSCSVLVGTSLGATRGLLLRGGNVLEKFAQADTVVFDKTGTLTIGKPIETSHYMWSEIEVLRLASGVESNTNHPLGKAIMDAARVANCDNVKATDGTFKEEPGSGAIAIVEQKTVTVGTLSWLRRHGVDSYSFPDIELNNQSVVYVGVDGSLAGLIYFEDKIREDARQVVEILRKEGLDVYMLSGDKKKAAEHVSSIVGIDKDKVFSEVKPDQKSNFIEELQKDGKVVAMVGDGINDAAALALSDIGIAMGEGVGAASDVSSIVLMGNRLSQLSEALELSKQTMKTVRQNLWWAFAYNIVGIPVAAGLLLPITGTMLTPSIAGALMGFSSLGVMSNSLLLRLRFALKHKKTSTVLKYTNQESISDVSLDISETAEKPSVPKWRST</sequence>
<dbReference type="FunFam" id="3.30.70.100:FF:000047">
    <property type="entry name" value="Copper-transporting ATPase PAA1, chloroplastic"/>
    <property type="match status" value="1"/>
</dbReference>
<dbReference type="AlphaFoldDB" id="A0AAV7G6C6"/>
<reference evidence="13 14" key="1">
    <citation type="journal article" date="2021" name="Hortic Res">
        <title>Chromosome-scale assembly of the Dendrobium chrysotoxum genome enhances the understanding of orchid evolution.</title>
        <authorList>
            <person name="Zhang Y."/>
            <person name="Zhang G.Q."/>
            <person name="Zhang D."/>
            <person name="Liu X.D."/>
            <person name="Xu X.Y."/>
            <person name="Sun W.H."/>
            <person name="Yu X."/>
            <person name="Zhu X."/>
            <person name="Wang Z.W."/>
            <person name="Zhao X."/>
            <person name="Zhong W.Y."/>
            <person name="Chen H."/>
            <person name="Yin W.L."/>
            <person name="Huang T."/>
            <person name="Niu S.C."/>
            <person name="Liu Z.J."/>
        </authorList>
    </citation>
    <scope>NUCLEOTIDE SEQUENCE [LARGE SCALE GENOMIC DNA]</scope>
    <source>
        <strain evidence="13">Lindl</strain>
    </source>
</reference>
<dbReference type="GO" id="GO:0043682">
    <property type="term" value="F:P-type divalent copper transporter activity"/>
    <property type="evidence" value="ECO:0007669"/>
    <property type="project" value="TreeGrafter"/>
</dbReference>
<dbReference type="Pfam" id="PF00403">
    <property type="entry name" value="HMA"/>
    <property type="match status" value="1"/>
</dbReference>
<keyword evidence="7" id="KW-1278">Translocase</keyword>
<dbReference type="InterPro" id="IPR023214">
    <property type="entry name" value="HAD_sf"/>
</dbReference>
<comment type="caution">
    <text evidence="10">Lacks conserved residue(s) required for the propagation of feature annotation.</text>
</comment>
<comment type="similarity">
    <text evidence="2 10">Belongs to the cation transport ATPase (P-type) (TC 3.A.3) family. Type IB subfamily.</text>
</comment>
<dbReference type="InterPro" id="IPR027256">
    <property type="entry name" value="P-typ_ATPase_IB"/>
</dbReference>
<dbReference type="PROSITE" id="PS50846">
    <property type="entry name" value="HMA_2"/>
    <property type="match status" value="1"/>
</dbReference>
<gene>
    <name evidence="13" type="ORF">IEQ34_018641</name>
</gene>
<dbReference type="InterPro" id="IPR017969">
    <property type="entry name" value="Heavy-metal-associated_CS"/>
</dbReference>
<dbReference type="CDD" id="cd00371">
    <property type="entry name" value="HMA"/>
    <property type="match status" value="1"/>
</dbReference>
<keyword evidence="8 10" id="KW-1133">Transmembrane helix</keyword>
<dbReference type="FunFam" id="3.40.50.1000:FF:000453">
    <property type="entry name" value="Copper-transporting ATPase PAA1 chloroplastic"/>
    <property type="match status" value="1"/>
</dbReference>
<dbReference type="GO" id="GO:0016887">
    <property type="term" value="F:ATP hydrolysis activity"/>
    <property type="evidence" value="ECO:0007669"/>
    <property type="project" value="InterPro"/>
</dbReference>
<comment type="subcellular location">
    <subcellularLocation>
        <location evidence="1">Membrane</location>
        <topology evidence="1">Multi-pass membrane protein</topology>
    </subcellularLocation>
</comment>
<dbReference type="SUPFAM" id="SSF81653">
    <property type="entry name" value="Calcium ATPase, transduction domain A"/>
    <property type="match status" value="1"/>
</dbReference>
<name>A0AAV7G6C6_DENCH</name>
<dbReference type="InterPro" id="IPR036163">
    <property type="entry name" value="HMA_dom_sf"/>
</dbReference>
<feature type="transmembrane region" description="Helical" evidence="10">
    <location>
        <begin position="828"/>
        <end position="851"/>
    </location>
</feature>
<dbReference type="SUPFAM" id="SSF55008">
    <property type="entry name" value="HMA, heavy metal-associated domain"/>
    <property type="match status" value="1"/>
</dbReference>
<dbReference type="SFLD" id="SFLDF00027">
    <property type="entry name" value="p-type_atpase"/>
    <property type="match status" value="1"/>
</dbReference>
<feature type="region of interest" description="Disordered" evidence="11">
    <location>
        <begin position="97"/>
        <end position="121"/>
    </location>
</feature>
<protein>
    <recommendedName>
        <fullName evidence="12">HMA domain-containing protein</fullName>
    </recommendedName>
</protein>
<dbReference type="InterPro" id="IPR008250">
    <property type="entry name" value="ATPase_P-typ_transduc_dom_A_sf"/>
</dbReference>
<accession>A0AAV7G6C6</accession>
<feature type="transmembrane region" description="Helical" evidence="10">
    <location>
        <begin position="500"/>
        <end position="522"/>
    </location>
</feature>
<evidence type="ECO:0000256" key="1">
    <source>
        <dbReference type="ARBA" id="ARBA00004141"/>
    </source>
</evidence>
<keyword evidence="9 10" id="KW-0472">Membrane</keyword>
<feature type="transmembrane region" description="Helical" evidence="10">
    <location>
        <begin position="857"/>
        <end position="877"/>
    </location>
</feature>
<dbReference type="Gene3D" id="3.30.70.100">
    <property type="match status" value="1"/>
</dbReference>
<dbReference type="InterPro" id="IPR001757">
    <property type="entry name" value="P_typ_ATPase"/>
</dbReference>
<evidence type="ECO:0000256" key="7">
    <source>
        <dbReference type="ARBA" id="ARBA00022967"/>
    </source>
</evidence>
<dbReference type="InterPro" id="IPR044492">
    <property type="entry name" value="P_typ_ATPase_HD_dom"/>
</dbReference>
<dbReference type="InterPro" id="IPR006121">
    <property type="entry name" value="HMA_dom"/>
</dbReference>
<feature type="domain" description="HMA" evidence="12">
    <location>
        <begin position="139"/>
        <end position="202"/>
    </location>
</feature>
<organism evidence="13 14">
    <name type="scientific">Dendrobium chrysotoxum</name>
    <name type="common">Orchid</name>
    <dbReference type="NCBI Taxonomy" id="161865"/>
    <lineage>
        <taxon>Eukaryota</taxon>
        <taxon>Viridiplantae</taxon>
        <taxon>Streptophyta</taxon>
        <taxon>Embryophyta</taxon>
        <taxon>Tracheophyta</taxon>
        <taxon>Spermatophyta</taxon>
        <taxon>Magnoliopsida</taxon>
        <taxon>Liliopsida</taxon>
        <taxon>Asparagales</taxon>
        <taxon>Orchidaceae</taxon>
        <taxon>Epidendroideae</taxon>
        <taxon>Malaxideae</taxon>
        <taxon>Dendrobiinae</taxon>
        <taxon>Dendrobium</taxon>
    </lineage>
</organism>
<evidence type="ECO:0000313" key="13">
    <source>
        <dbReference type="EMBL" id="KAH0451342.1"/>
    </source>
</evidence>
<dbReference type="Gene3D" id="3.40.1110.10">
    <property type="entry name" value="Calcium-transporting ATPase, cytoplasmic domain N"/>
    <property type="match status" value="1"/>
</dbReference>
<evidence type="ECO:0000256" key="8">
    <source>
        <dbReference type="ARBA" id="ARBA00022989"/>
    </source>
</evidence>
<dbReference type="Pfam" id="PF00702">
    <property type="entry name" value="Hydrolase"/>
    <property type="match status" value="1"/>
</dbReference>
<evidence type="ECO:0000256" key="11">
    <source>
        <dbReference type="SAM" id="MobiDB-lite"/>
    </source>
</evidence>
<dbReference type="InterPro" id="IPR018303">
    <property type="entry name" value="ATPase_P-typ_P_site"/>
</dbReference>
<feature type="compositionally biased region" description="Gly residues" evidence="11">
    <location>
        <begin position="97"/>
        <end position="120"/>
    </location>
</feature>
<keyword evidence="6 10" id="KW-0067">ATP-binding</keyword>
<dbReference type="SUPFAM" id="SSF56784">
    <property type="entry name" value="HAD-like"/>
    <property type="match status" value="1"/>
</dbReference>
<dbReference type="NCBIfam" id="TIGR01511">
    <property type="entry name" value="ATPase-IB1_Cu"/>
    <property type="match status" value="1"/>
</dbReference>
<dbReference type="NCBIfam" id="TIGR01494">
    <property type="entry name" value="ATPase_P-type"/>
    <property type="match status" value="1"/>
</dbReference>
<dbReference type="GO" id="GO:0005524">
    <property type="term" value="F:ATP binding"/>
    <property type="evidence" value="ECO:0007669"/>
    <property type="project" value="UniProtKB-UniRule"/>
</dbReference>
<dbReference type="EMBL" id="JAGFBR010000017">
    <property type="protein sequence ID" value="KAH0451342.1"/>
    <property type="molecule type" value="Genomic_DNA"/>
</dbReference>
<evidence type="ECO:0000313" key="14">
    <source>
        <dbReference type="Proteomes" id="UP000775213"/>
    </source>
</evidence>
<dbReference type="InterPro" id="IPR023299">
    <property type="entry name" value="ATPase_P-typ_cyto_dom_N"/>
</dbReference>
<dbReference type="PANTHER" id="PTHR43520">
    <property type="entry name" value="ATP7, ISOFORM B"/>
    <property type="match status" value="1"/>
</dbReference>
<keyword evidence="4 10" id="KW-0479">Metal-binding</keyword>
<dbReference type="Gene3D" id="2.70.150.10">
    <property type="entry name" value="Calcium-transporting ATPase, cytoplasmic transduction domain A"/>
    <property type="match status" value="1"/>
</dbReference>
<evidence type="ECO:0000256" key="6">
    <source>
        <dbReference type="ARBA" id="ARBA00022840"/>
    </source>
</evidence>
<dbReference type="SFLD" id="SFLDS00003">
    <property type="entry name" value="Haloacid_Dehalogenase"/>
    <property type="match status" value="1"/>
</dbReference>
<dbReference type="Pfam" id="PF00122">
    <property type="entry name" value="E1-E2_ATPase"/>
    <property type="match status" value="1"/>
</dbReference>
<dbReference type="FunFam" id="3.40.1110.10:FF:000071">
    <property type="entry name" value="Copper-transporting ATPase PAA1 chloroplastic"/>
    <property type="match status" value="1"/>
</dbReference>
<evidence type="ECO:0000259" key="12">
    <source>
        <dbReference type="PROSITE" id="PS50846"/>
    </source>
</evidence>
<dbReference type="GO" id="GO:0055070">
    <property type="term" value="P:copper ion homeostasis"/>
    <property type="evidence" value="ECO:0007669"/>
    <property type="project" value="TreeGrafter"/>
</dbReference>
<dbReference type="FunFam" id="2.70.150.10:FF:000002">
    <property type="entry name" value="Copper-transporting ATPase 1, putative"/>
    <property type="match status" value="1"/>
</dbReference>
<dbReference type="PRINTS" id="PR00119">
    <property type="entry name" value="CATATPASE"/>
</dbReference>
<dbReference type="Gene3D" id="3.40.50.1000">
    <property type="entry name" value="HAD superfamily/HAD-like"/>
    <property type="match status" value="1"/>
</dbReference>
<dbReference type="InterPro" id="IPR059000">
    <property type="entry name" value="ATPase_P-type_domA"/>
</dbReference>
<dbReference type="PRINTS" id="PR00943">
    <property type="entry name" value="CUATPASE"/>
</dbReference>
<keyword evidence="3 10" id="KW-0812">Transmembrane</keyword>
<comment type="caution">
    <text evidence="13">The sequence shown here is derived from an EMBL/GenBank/DDBJ whole genome shotgun (WGS) entry which is preliminary data.</text>
</comment>
<dbReference type="SFLD" id="SFLDG00002">
    <property type="entry name" value="C1.7:_P-type_atpase_like"/>
    <property type="match status" value="1"/>
</dbReference>
<dbReference type="PROSITE" id="PS00154">
    <property type="entry name" value="ATPASE_E1_E2"/>
    <property type="match status" value="1"/>
</dbReference>
<dbReference type="PROSITE" id="PS01047">
    <property type="entry name" value="HMA_1"/>
    <property type="match status" value="1"/>
</dbReference>
<dbReference type="InterPro" id="IPR036412">
    <property type="entry name" value="HAD-like_sf"/>
</dbReference>
<dbReference type="PANTHER" id="PTHR43520:SF22">
    <property type="entry name" value="COPPER-TRANSPORTING ATPASE PAA1, CHLOROPLASTIC"/>
    <property type="match status" value="1"/>
</dbReference>
<dbReference type="NCBIfam" id="TIGR01525">
    <property type="entry name" value="ATPase-IB_hvy"/>
    <property type="match status" value="1"/>
</dbReference>
<evidence type="ECO:0000256" key="2">
    <source>
        <dbReference type="ARBA" id="ARBA00006024"/>
    </source>
</evidence>
<proteinExistence type="inferred from homology"/>
<keyword evidence="14" id="KW-1185">Reference proteome</keyword>
<dbReference type="GO" id="GO:0005507">
    <property type="term" value="F:copper ion binding"/>
    <property type="evidence" value="ECO:0007669"/>
    <property type="project" value="TreeGrafter"/>
</dbReference>